<feature type="region of interest" description="Disordered" evidence="7">
    <location>
        <begin position="401"/>
        <end position="425"/>
    </location>
</feature>
<dbReference type="PROSITE" id="PS50102">
    <property type="entry name" value="RRM"/>
    <property type="match status" value="2"/>
</dbReference>
<gene>
    <name evidence="11" type="ORF">Sste5346_005510</name>
</gene>
<evidence type="ECO:0000256" key="3">
    <source>
        <dbReference type="ARBA" id="ARBA00022884"/>
    </source>
</evidence>
<evidence type="ECO:0000256" key="4">
    <source>
        <dbReference type="ARBA" id="ARBA00023187"/>
    </source>
</evidence>
<evidence type="ECO:0000256" key="1">
    <source>
        <dbReference type="ARBA" id="ARBA00004123"/>
    </source>
</evidence>
<keyword evidence="9" id="KW-0732">Signal</keyword>
<feature type="region of interest" description="Disordered" evidence="7">
    <location>
        <begin position="327"/>
        <end position="378"/>
    </location>
</feature>
<evidence type="ECO:0000313" key="11">
    <source>
        <dbReference type="EMBL" id="KAL1895088.1"/>
    </source>
</evidence>
<feature type="transmembrane region" description="Helical" evidence="8">
    <location>
        <begin position="1087"/>
        <end position="1106"/>
    </location>
</feature>
<reference evidence="11 12" key="1">
    <citation type="journal article" date="2024" name="IMA Fungus">
        <title>IMA Genome - F19 : A genome assembly and annotation guide to empower mycologists, including annotated draft genome sequences of Ceratocystis pirilliformis, Diaporthe australafricana, Fusarium ophioides, Paecilomyces lecythidis, and Sporothrix stenoceras.</title>
        <authorList>
            <person name="Aylward J."/>
            <person name="Wilson A.M."/>
            <person name="Visagie C.M."/>
            <person name="Spraker J."/>
            <person name="Barnes I."/>
            <person name="Buitendag C."/>
            <person name="Ceriani C."/>
            <person name="Del Mar Angel L."/>
            <person name="du Plessis D."/>
            <person name="Fuchs T."/>
            <person name="Gasser K."/>
            <person name="Kramer D."/>
            <person name="Li W."/>
            <person name="Munsamy K."/>
            <person name="Piso A."/>
            <person name="Price J.L."/>
            <person name="Sonnekus B."/>
            <person name="Thomas C."/>
            <person name="van der Nest A."/>
            <person name="van Dijk A."/>
            <person name="van Heerden A."/>
            <person name="van Vuuren N."/>
            <person name="Yilmaz N."/>
            <person name="Duong T.A."/>
            <person name="van der Merwe N.A."/>
            <person name="Wingfield M.J."/>
            <person name="Wingfield B.D."/>
        </authorList>
    </citation>
    <scope>NUCLEOTIDE SEQUENCE [LARGE SCALE GENOMIC DNA]</scope>
    <source>
        <strain evidence="11 12">CMW 5346</strain>
    </source>
</reference>
<dbReference type="PANTHER" id="PTHR48028">
    <property type="entry name" value="GLYCINE-RICH RNA-BINDING PROTEIN RZ1A"/>
    <property type="match status" value="1"/>
</dbReference>
<keyword evidence="3 6" id="KW-0694">RNA-binding</keyword>
<dbReference type="SMART" id="SM00360">
    <property type="entry name" value="RRM"/>
    <property type="match status" value="2"/>
</dbReference>
<evidence type="ECO:0000256" key="9">
    <source>
        <dbReference type="SAM" id="SignalP"/>
    </source>
</evidence>
<dbReference type="EMBL" id="JAWCUI010000029">
    <property type="protein sequence ID" value="KAL1895088.1"/>
    <property type="molecule type" value="Genomic_DNA"/>
</dbReference>
<feature type="region of interest" description="Disordered" evidence="7">
    <location>
        <begin position="1342"/>
        <end position="1362"/>
    </location>
</feature>
<feature type="region of interest" description="Disordered" evidence="7">
    <location>
        <begin position="1211"/>
        <end position="1280"/>
    </location>
</feature>
<dbReference type="PANTHER" id="PTHR48028:SF4">
    <property type="entry name" value="SC35-LIKE SPLICING FACTOR"/>
    <property type="match status" value="1"/>
</dbReference>
<keyword evidence="8" id="KW-0812">Transmembrane</keyword>
<protein>
    <recommendedName>
        <fullName evidence="10">RRM domain-containing protein</fullName>
    </recommendedName>
</protein>
<keyword evidence="12" id="KW-1185">Reference proteome</keyword>
<feature type="region of interest" description="Disordered" evidence="7">
    <location>
        <begin position="447"/>
        <end position="615"/>
    </location>
</feature>
<feature type="transmembrane region" description="Helical" evidence="8">
    <location>
        <begin position="785"/>
        <end position="802"/>
    </location>
</feature>
<feature type="domain" description="RRM" evidence="10">
    <location>
        <begin position="1468"/>
        <end position="1546"/>
    </location>
</feature>
<dbReference type="Gene3D" id="3.30.70.330">
    <property type="match status" value="2"/>
</dbReference>
<feature type="chain" id="PRO_5045202066" description="RRM domain-containing protein" evidence="9">
    <location>
        <begin position="30"/>
        <end position="1569"/>
    </location>
</feature>
<sequence>MRVDPLQPPPIWPALLSTVLGLFVHPAAAGMNFTGKSLTDIFWQLEYVDTPTNGNPSLGGQNFTTCCLKAINDAIEIGPDGDLQFVSQFDSWIIFNEGPDQPLDLLVNYSLRGQFPCTAVYNGDSRGAPIVQVNYTWLADTCPGWQISSKDNLNAWLQPLSGFLIPAVIFCLSVPRRRKLEVPRFLFSPDQGGIKSYLLAPFGAILALIMVSADTLVWLCICFGFAGPMILSGLYEAMLDNAVLEYLRLKIDESRLTLDMRCRCLMVILIGNLDLVWNTEDPDGNGGYVDGGTHGGSYISDGAGGDGDDEDDHLNYVGGGGAAGGFDDCHPRGNSAEIPLMPLQGNGAYQSIPGGEQPSPSPSGIPRHGRYDQPGASAAYGQYAPYSSSYRYPPYAPVPFGNNGSPSPSGASLSPGSPAPAVPVTSGEPISTAVAYMPPQVQQFNSIEGAAFGGPPPAGDQGFWQQPNNGRFQGHADVSNAGLQGQPMDAPQVIVPPPPPPIQSAGDHEGQAAPADNNHRDSIIPGLFISPASAGPDSMPLQDPFQGQQQYQQQYNQYPQQQYQQQFQQQQQDQQLYTGAVPGFPPGHVEPSPHISYGVPSGAASPGAPSTPVQHLSAPAHGSMGTPYAGSGFVAAGVIAAGIGVGVSHDANRRLLVNHQNGGPLASPWQHMEEFLYALRLYNDDFPTRQHSPRQYAKHQDCPDGIDCHDDVHNEPPIPRTPETERLIHQVKTRLKTMLHCQYSFGSVIGAPVVFFLGGFIFALLQSLDTLGDEDIAEGLAFGQWYMTIPHIAIISGLLLAGNNPNILEGVLAVERKYRQDNIKFLGLTYGLAYPSCYKVASLWDRGYNKKQWLNTLISTYIVRSNAVYSGNEDYDKDIVDLKKKTTLSLSDWSFLLSLTMLLLGLPYILAFLTAYFTPEIGLSCRSLTFTIYILVQICQIILWLWAYAGPLAVFNVEKPGFFRIGGWLDKRGFYEPYSVRWLVDRGQAVPRNPFKLLRLVWNNPGRLVNWRFLWNFVYYTSQWLLGFIGITAAIGGTAMQLMGVYSADICYVTTPYWFSPLEDRPPPIISVNSADMIRESELMWKPCAITAIVFMSVVSFVGWWYQRRMRDLFQDQVRRIDQNERRDTRASRPDRGRVRPRATSGVPLTVRTLTPSIPSAVPVSAPRHMSGASAVTTGYGGYGSYSGQGGGYGRPYGSLGGGGGGRNSMAMMSGALSNPGPTSMPSMGSMAGASSSLSAQGGVIGPGSGAGSMDGRTPSPMGPGGIGNVPEGGSGQATQSVRRAVLRSAASATAQVARASSTSSTPLVRSVAAKAVRMPVSNLAISARYFSQTARVANESTEETAAAPAAEGAADTRAPAADPTPYGVFVRNLVFDASDANLQEAFEHYGAVKHAAVARDPRGMSKGFGFVYFETAEAQAKALEEANGSFWHGRRLIVLERVRRTSPANGGADRPPRNNLPTRAPSDSLYIGNLPYETTDADLNVVFKELEGLLAVRVAVDRATGWPRGFAHADFSSVEAAQAAVEYLKDKQVASRTLRVDFASPSNSLTRSKNRRGEAVAAEAPKEE</sequence>
<feature type="compositionally biased region" description="Gly residues" evidence="7">
    <location>
        <begin position="1243"/>
        <end position="1253"/>
    </location>
</feature>
<evidence type="ECO:0000256" key="8">
    <source>
        <dbReference type="SAM" id="Phobius"/>
    </source>
</evidence>
<organism evidence="11 12">
    <name type="scientific">Sporothrix stenoceras</name>
    <dbReference type="NCBI Taxonomy" id="5173"/>
    <lineage>
        <taxon>Eukaryota</taxon>
        <taxon>Fungi</taxon>
        <taxon>Dikarya</taxon>
        <taxon>Ascomycota</taxon>
        <taxon>Pezizomycotina</taxon>
        <taxon>Sordariomycetes</taxon>
        <taxon>Sordariomycetidae</taxon>
        <taxon>Ophiostomatales</taxon>
        <taxon>Ophiostomataceae</taxon>
        <taxon>Sporothrix</taxon>
    </lineage>
</organism>
<comment type="subcellular location">
    <subcellularLocation>
        <location evidence="1">Nucleus</location>
    </subcellularLocation>
</comment>
<feature type="compositionally biased region" description="Gly residues" evidence="7">
    <location>
        <begin position="1263"/>
        <end position="1276"/>
    </location>
</feature>
<feature type="transmembrane region" description="Helical" evidence="8">
    <location>
        <begin position="743"/>
        <end position="765"/>
    </location>
</feature>
<feature type="compositionally biased region" description="Low complexity" evidence="7">
    <location>
        <begin position="350"/>
        <end position="366"/>
    </location>
</feature>
<feature type="compositionally biased region" description="Low complexity" evidence="7">
    <location>
        <begin position="401"/>
        <end position="416"/>
    </location>
</feature>
<name>A0ABR3Z382_9PEZI</name>
<keyword evidence="4" id="KW-0508">mRNA splicing</keyword>
<feature type="compositionally biased region" description="Basic and acidic residues" evidence="7">
    <location>
        <begin position="1124"/>
        <end position="1138"/>
    </location>
</feature>
<evidence type="ECO:0000256" key="2">
    <source>
        <dbReference type="ARBA" id="ARBA00022664"/>
    </source>
</evidence>
<feature type="transmembrane region" description="Helical" evidence="8">
    <location>
        <begin position="893"/>
        <end position="918"/>
    </location>
</feature>
<evidence type="ECO:0000256" key="5">
    <source>
        <dbReference type="ARBA" id="ARBA00023242"/>
    </source>
</evidence>
<keyword evidence="5" id="KW-0539">Nucleus</keyword>
<accession>A0ABR3Z382</accession>
<keyword evidence="8" id="KW-1133">Transmembrane helix</keyword>
<dbReference type="Proteomes" id="UP001583186">
    <property type="component" value="Unassembled WGS sequence"/>
</dbReference>
<evidence type="ECO:0000259" key="10">
    <source>
        <dbReference type="PROSITE" id="PS50102"/>
    </source>
</evidence>
<dbReference type="CDD" id="cd00590">
    <property type="entry name" value="RRM_SF"/>
    <property type="match status" value="1"/>
</dbReference>
<dbReference type="Pfam" id="PF00076">
    <property type="entry name" value="RRM_1"/>
    <property type="match status" value="2"/>
</dbReference>
<evidence type="ECO:0000313" key="12">
    <source>
        <dbReference type="Proteomes" id="UP001583186"/>
    </source>
</evidence>
<dbReference type="SUPFAM" id="SSF54928">
    <property type="entry name" value="RNA-binding domain, RBD"/>
    <property type="match status" value="1"/>
</dbReference>
<feature type="compositionally biased region" description="Low complexity" evidence="7">
    <location>
        <begin position="542"/>
        <end position="575"/>
    </location>
</feature>
<dbReference type="InterPro" id="IPR000504">
    <property type="entry name" value="RRM_dom"/>
</dbReference>
<feature type="region of interest" description="Disordered" evidence="7">
    <location>
        <begin position="1544"/>
        <end position="1569"/>
    </location>
</feature>
<evidence type="ECO:0000256" key="7">
    <source>
        <dbReference type="SAM" id="MobiDB-lite"/>
    </source>
</evidence>
<feature type="transmembrane region" description="Helical" evidence="8">
    <location>
        <begin position="1017"/>
        <end position="1037"/>
    </location>
</feature>
<keyword evidence="2" id="KW-0507">mRNA processing</keyword>
<feature type="transmembrane region" description="Helical" evidence="8">
    <location>
        <begin position="930"/>
        <end position="949"/>
    </location>
</feature>
<feature type="transmembrane region" description="Helical" evidence="8">
    <location>
        <begin position="823"/>
        <end position="844"/>
    </location>
</feature>
<dbReference type="InterPro" id="IPR035979">
    <property type="entry name" value="RBD_domain_sf"/>
</dbReference>
<evidence type="ECO:0000256" key="6">
    <source>
        <dbReference type="PROSITE-ProRule" id="PRU00176"/>
    </source>
</evidence>
<feature type="transmembrane region" description="Helical" evidence="8">
    <location>
        <begin position="194"/>
        <end position="210"/>
    </location>
</feature>
<dbReference type="InterPro" id="IPR012677">
    <property type="entry name" value="Nucleotide-bd_a/b_plait_sf"/>
</dbReference>
<feature type="region of interest" description="Disordered" evidence="7">
    <location>
        <begin position="1447"/>
        <end position="1467"/>
    </location>
</feature>
<proteinExistence type="predicted"/>
<feature type="transmembrane region" description="Helical" evidence="8">
    <location>
        <begin position="156"/>
        <end position="174"/>
    </location>
</feature>
<feature type="compositionally biased region" description="Low complexity" evidence="7">
    <location>
        <begin position="1218"/>
        <end position="1242"/>
    </location>
</feature>
<feature type="domain" description="RRM" evidence="10">
    <location>
        <begin position="1367"/>
        <end position="1439"/>
    </location>
</feature>
<feature type="region of interest" description="Disordered" evidence="7">
    <location>
        <begin position="1124"/>
        <end position="1150"/>
    </location>
</feature>
<feature type="signal peptide" evidence="9">
    <location>
        <begin position="1"/>
        <end position="29"/>
    </location>
</feature>
<comment type="caution">
    <text evidence="11">The sequence shown here is derived from an EMBL/GenBank/DDBJ whole genome shotgun (WGS) entry which is preliminary data.</text>
</comment>
<dbReference type="InterPro" id="IPR051106">
    <property type="entry name" value="RNA-bind/splicing_reg"/>
</dbReference>
<keyword evidence="8" id="KW-0472">Membrane</keyword>